<dbReference type="EMBL" id="CP155620">
    <property type="protein sequence ID" value="XBJ30047.1"/>
    <property type="molecule type" value="Genomic_DNA"/>
</dbReference>
<accession>A0AAU7EB93</accession>
<dbReference type="RefSeq" id="WP_348519077.1">
    <property type="nucleotide sequence ID" value="NZ_CP155620.1"/>
</dbReference>
<evidence type="ECO:0008006" key="2">
    <source>
        <dbReference type="Google" id="ProtNLM"/>
    </source>
</evidence>
<proteinExistence type="predicted"/>
<dbReference type="AlphaFoldDB" id="A0AAU7EB93"/>
<dbReference type="InterPro" id="IPR012334">
    <property type="entry name" value="Pectin_lyas_fold"/>
</dbReference>
<evidence type="ECO:0000313" key="1">
    <source>
        <dbReference type="EMBL" id="XBJ30047.1"/>
    </source>
</evidence>
<protein>
    <recommendedName>
        <fullName evidence="2">Adhesin domain-containing protein</fullName>
    </recommendedName>
</protein>
<name>A0AAU7EB93_9BACT</name>
<organism evidence="1">
    <name type="scientific">Campylobacter sp. CCS1377</name>
    <dbReference type="NCBI Taxonomy" id="3158229"/>
    <lineage>
        <taxon>Bacteria</taxon>
        <taxon>Pseudomonadati</taxon>
        <taxon>Campylobacterota</taxon>
        <taxon>Epsilonproteobacteria</taxon>
        <taxon>Campylobacterales</taxon>
        <taxon>Campylobacteraceae</taxon>
        <taxon>Campylobacter</taxon>
    </lineage>
</organism>
<gene>
    <name evidence="1" type="ORF">AAH949_04265</name>
</gene>
<reference evidence="1" key="1">
    <citation type="submission" date="2024-05" db="EMBL/GenBank/DDBJ databases">
        <title>Campylobacter coli isolated from environmental waters in Slovenia.</title>
        <authorList>
            <person name="Zautner A.E."/>
            <person name="Bunk B."/>
            <person name="Riedel T."/>
            <person name="Sproeer C."/>
        </authorList>
    </citation>
    <scope>NUCLEOTIDE SEQUENCE</scope>
    <source>
        <strain evidence="1">CCS1377</strain>
    </source>
</reference>
<dbReference type="Gene3D" id="2.160.20.10">
    <property type="entry name" value="Single-stranded right-handed beta-helix, Pectin lyase-like"/>
    <property type="match status" value="1"/>
</dbReference>
<sequence length="217" mass="24232">MKDLQLKSKQIKLSKEDDIQVQNFSAKGEEFNSNEAQIRASGVKINAGKISINGGVIKAGKISMQSGGEIKISNANINAQKIDLEAKKLDLKDENNSIDTGLNGEINLKAQEALINANSITSKKLNIDVNEGSLYQDIKDYENKVNTLQGLNYQMNKNTNFKRYVNVSQGLNSFENYLPLEENFDIVVCNEEELNSKFYEDEDGFLKTSGLNIIKKK</sequence>